<dbReference type="STRING" id="8022.A0A060XFC3"/>
<protein>
    <submittedName>
        <fullName evidence="1">Uncharacterized protein</fullName>
    </submittedName>
</protein>
<dbReference type="Proteomes" id="UP000193380">
    <property type="component" value="Unassembled WGS sequence"/>
</dbReference>
<reference evidence="1" key="2">
    <citation type="submission" date="2014-03" db="EMBL/GenBank/DDBJ databases">
        <authorList>
            <person name="Genoscope - CEA"/>
        </authorList>
    </citation>
    <scope>NUCLEOTIDE SEQUENCE</scope>
</reference>
<evidence type="ECO:0000313" key="1">
    <source>
        <dbReference type="EMBL" id="CDQ78146.1"/>
    </source>
</evidence>
<dbReference type="Pfam" id="PF14929">
    <property type="entry name" value="TAF1_subA"/>
    <property type="match status" value="1"/>
</dbReference>
<dbReference type="AlphaFoldDB" id="A0A060XFC3"/>
<sequence>MPQLYAEIFRSFEGQAQIHHRPILKLEGHNSFYALLEICALLEIYAGHSFHLLVNGHPTVASWITSSGVGGVKKSTVSSTDEYDGVNQEMHSYFRQASVNRKDIIKLPGVWDPFVLSYINMLEFYNDHEGTVKVLNDYAYDISLPPQCPCLPLPKCNHPSNKLLSAQDPAYIGPKSRVNAGIQFSSATVRESDLQKALGVVLDLLDLSSWRRNLDVWNHLMTIVKRLRPRKQWLKIVAEELVNRMDWWLAMHFTTFLARRDLAMNGVLLEVKCFVLGAFCPRCKYSYTVTLLLLWRITFFQLCEIETSSLIGSLVTMWPNIQLV</sequence>
<dbReference type="PaxDb" id="8022-A0A060XFC3"/>
<evidence type="ECO:0000313" key="2">
    <source>
        <dbReference type="Proteomes" id="UP000193380"/>
    </source>
</evidence>
<accession>A0A060XFC3</accession>
<dbReference type="InterPro" id="IPR039495">
    <property type="entry name" value="TAF1A"/>
</dbReference>
<dbReference type="EMBL" id="FR905293">
    <property type="protein sequence ID" value="CDQ78146.1"/>
    <property type="molecule type" value="Genomic_DNA"/>
</dbReference>
<gene>
    <name evidence="1" type="ORF">GSONMT00028115001</name>
</gene>
<dbReference type="PANTHER" id="PTHR32122">
    <property type="entry name" value="TATA BOX-BINDING PROTEIN ASSOCIATED FACTOR RNA POLYMERASE I SUBUNIT A"/>
    <property type="match status" value="1"/>
</dbReference>
<organism evidence="1 2">
    <name type="scientific">Oncorhynchus mykiss</name>
    <name type="common">Rainbow trout</name>
    <name type="synonym">Salmo gairdneri</name>
    <dbReference type="NCBI Taxonomy" id="8022"/>
    <lineage>
        <taxon>Eukaryota</taxon>
        <taxon>Metazoa</taxon>
        <taxon>Chordata</taxon>
        <taxon>Craniata</taxon>
        <taxon>Vertebrata</taxon>
        <taxon>Euteleostomi</taxon>
        <taxon>Actinopterygii</taxon>
        <taxon>Neopterygii</taxon>
        <taxon>Teleostei</taxon>
        <taxon>Protacanthopterygii</taxon>
        <taxon>Salmoniformes</taxon>
        <taxon>Salmonidae</taxon>
        <taxon>Salmoninae</taxon>
        <taxon>Oncorhynchus</taxon>
    </lineage>
</organism>
<dbReference type="PANTHER" id="PTHR32122:SF1">
    <property type="entry name" value="TATA BOX-BINDING PROTEIN-ASSOCIATED FACTOR RNA POLYMERASE I SUBUNIT A"/>
    <property type="match status" value="1"/>
</dbReference>
<proteinExistence type="predicted"/>
<dbReference type="GO" id="GO:0006360">
    <property type="term" value="P:transcription by RNA polymerase I"/>
    <property type="evidence" value="ECO:0007669"/>
    <property type="project" value="InterPro"/>
</dbReference>
<reference evidence="1" key="1">
    <citation type="journal article" date="2014" name="Nat. Commun.">
        <title>The rainbow trout genome provides novel insights into evolution after whole-genome duplication in vertebrates.</title>
        <authorList>
            <person name="Berthelot C."/>
            <person name="Brunet F."/>
            <person name="Chalopin D."/>
            <person name="Juanchich A."/>
            <person name="Bernard M."/>
            <person name="Noel B."/>
            <person name="Bento P."/>
            <person name="Da Silva C."/>
            <person name="Labadie K."/>
            <person name="Alberti A."/>
            <person name="Aury J.M."/>
            <person name="Louis A."/>
            <person name="Dehais P."/>
            <person name="Bardou P."/>
            <person name="Montfort J."/>
            <person name="Klopp C."/>
            <person name="Cabau C."/>
            <person name="Gaspin C."/>
            <person name="Thorgaard G.H."/>
            <person name="Boussaha M."/>
            <person name="Quillet E."/>
            <person name="Guyomard R."/>
            <person name="Galiana D."/>
            <person name="Bobe J."/>
            <person name="Volff J.N."/>
            <person name="Genet C."/>
            <person name="Wincker P."/>
            <person name="Jaillon O."/>
            <person name="Roest Crollius H."/>
            <person name="Guiguen Y."/>
        </authorList>
    </citation>
    <scope>NUCLEOTIDE SEQUENCE [LARGE SCALE GENOMIC DNA]</scope>
</reference>
<name>A0A060XFC3_ONCMY</name>
<dbReference type="GO" id="GO:0000120">
    <property type="term" value="C:RNA polymerase I transcription regulator complex"/>
    <property type="evidence" value="ECO:0007669"/>
    <property type="project" value="InterPro"/>
</dbReference>
<dbReference type="InterPro" id="IPR052669">
    <property type="entry name" value="SL1/TIF-IB_Component"/>
</dbReference>